<name>A0A061HKT5_BLUGR</name>
<dbReference type="PANTHER" id="PTHR28154">
    <property type="entry name" value="CELL WALL SYNTHESIS PROTEIN KNH1-RELATED"/>
    <property type="match status" value="1"/>
</dbReference>
<organism evidence="6">
    <name type="scientific">Blumeria graminis f. sp. tritici 96224</name>
    <dbReference type="NCBI Taxonomy" id="1268274"/>
    <lineage>
        <taxon>Eukaryota</taxon>
        <taxon>Fungi</taxon>
        <taxon>Dikarya</taxon>
        <taxon>Ascomycota</taxon>
        <taxon>Pezizomycotina</taxon>
        <taxon>Leotiomycetes</taxon>
        <taxon>Erysiphales</taxon>
        <taxon>Erysiphaceae</taxon>
        <taxon>Blumeria</taxon>
    </lineage>
</organism>
<dbReference type="EMBL" id="UIGY01000009">
    <property type="protein sequence ID" value="SUZ08087.1"/>
    <property type="molecule type" value="Genomic_DNA"/>
</dbReference>
<dbReference type="GO" id="GO:0031505">
    <property type="term" value="P:fungal-type cell wall organization"/>
    <property type="evidence" value="ECO:0007669"/>
    <property type="project" value="TreeGrafter"/>
</dbReference>
<evidence type="ECO:0000313" key="5">
    <source>
        <dbReference type="EMBL" id="EPQ66893.1"/>
    </source>
</evidence>
<evidence type="ECO:0000259" key="3">
    <source>
        <dbReference type="Pfam" id="PF05390"/>
    </source>
</evidence>
<feature type="non-terminal residue" evidence="6">
    <location>
        <position position="262"/>
    </location>
</feature>
<proteinExistence type="predicted"/>
<feature type="domain" description="Yeast cell wall synthesis Kre9/Knh1 C-terminal" evidence="3">
    <location>
        <begin position="174"/>
        <end position="251"/>
    </location>
</feature>
<dbReference type="InterPro" id="IPR008659">
    <property type="entry name" value="Kre9/Knh1_C"/>
</dbReference>
<dbReference type="GO" id="GO:0005576">
    <property type="term" value="C:extracellular region"/>
    <property type="evidence" value="ECO:0007669"/>
    <property type="project" value="TreeGrafter"/>
</dbReference>
<dbReference type="Pfam" id="PF05390">
    <property type="entry name" value="Kre9_KNH1_C"/>
    <property type="match status" value="1"/>
</dbReference>
<feature type="chain" id="PRO_5044538445" evidence="2">
    <location>
        <begin position="20"/>
        <end position="262"/>
    </location>
</feature>
<evidence type="ECO:0000259" key="4">
    <source>
        <dbReference type="Pfam" id="PF10342"/>
    </source>
</evidence>
<feature type="domain" description="Yeast cell wall synthesis Kre9/Knh1-like N-terminal" evidence="4">
    <location>
        <begin position="25"/>
        <end position="125"/>
    </location>
</feature>
<evidence type="ECO:0000256" key="2">
    <source>
        <dbReference type="SAM" id="SignalP"/>
    </source>
</evidence>
<dbReference type="AlphaFoldDB" id="A0A061HKT5"/>
<reference evidence="6" key="3">
    <citation type="submission" date="2018-07" db="EMBL/GenBank/DDBJ databases">
        <authorList>
            <person name="Quirk P.G."/>
            <person name="Krulwich T.A."/>
        </authorList>
    </citation>
    <scope>NUCLEOTIDE SEQUENCE</scope>
    <source>
        <strain evidence="6">96224</strain>
    </source>
</reference>
<accession>A0A061HKT5</accession>
<dbReference type="EMBL" id="KE374664">
    <property type="protein sequence ID" value="EPQ66893.1"/>
    <property type="molecule type" value="Genomic_DNA"/>
</dbReference>
<evidence type="ECO:0000313" key="6">
    <source>
        <dbReference type="EMBL" id="SUZ08087.1"/>
    </source>
</evidence>
<dbReference type="InterPro" id="IPR045328">
    <property type="entry name" value="Kre9/Knh1"/>
</dbReference>
<dbReference type="Pfam" id="PF10342">
    <property type="entry name" value="Kre9_KNH"/>
    <property type="match status" value="1"/>
</dbReference>
<evidence type="ECO:0000313" key="7">
    <source>
        <dbReference type="Proteomes" id="UP000053110"/>
    </source>
</evidence>
<evidence type="ECO:0000256" key="1">
    <source>
        <dbReference type="ARBA" id="ARBA00022729"/>
    </source>
</evidence>
<dbReference type="GO" id="GO:0042546">
    <property type="term" value="P:cell wall biogenesis"/>
    <property type="evidence" value="ECO:0007669"/>
    <property type="project" value="InterPro"/>
</dbReference>
<dbReference type="OrthoDB" id="2432613at2759"/>
<sequence>MFFVSKLFLTSLLVCLAYAYPEITSPAAGTSLPGGVAFTITWIDSGDAPALADLTSYQIFLYTGSNSNPQQIYEIGQGAFSAGNSITANVPVTIGGSTENAYFLSLVSTAAAGKTITSFSSRFTLTGMTGTFSPTVISELSKISGATGPPVVNNIAAPAAVADVAGAPLEEGEWAIPYNLQTGLTKYAPMQPIPPTAITATNIKPLWPTSSVELASTYLPTPIQVTTLTQSQTFSANSHANTGAAASNPADDMQRFLNRWKD</sequence>
<reference evidence="7" key="1">
    <citation type="journal article" date="2013" name="Nat. Genet.">
        <title>The wheat powdery mildew genome shows the unique evolution of an obligate biotroph.</title>
        <authorList>
            <person name="Wicker T."/>
            <person name="Oberhaensli S."/>
            <person name="Parlange F."/>
            <person name="Buchmann J.P."/>
            <person name="Shatalina M."/>
            <person name="Roffler S."/>
            <person name="Ben-David R."/>
            <person name="Dolezel J."/>
            <person name="Simkova H."/>
            <person name="Schulze-Lefert P."/>
            <person name="Spanu P.D."/>
            <person name="Bruggmann R."/>
            <person name="Amselem J."/>
            <person name="Quesneville H."/>
            <person name="Ver Loren van Themaat E."/>
            <person name="Paape T."/>
            <person name="Shimizu K.K."/>
            <person name="Keller B."/>
        </authorList>
    </citation>
    <scope>NUCLEOTIDE SEQUENCE [LARGE SCALE GENOMIC DNA]</scope>
    <source>
        <strain evidence="7">96224</strain>
    </source>
</reference>
<dbReference type="GO" id="GO:0006078">
    <property type="term" value="P:(1-&gt;6)-beta-D-glucan biosynthetic process"/>
    <property type="evidence" value="ECO:0007669"/>
    <property type="project" value="InterPro"/>
</dbReference>
<feature type="signal peptide" evidence="2">
    <location>
        <begin position="1"/>
        <end position="19"/>
    </location>
</feature>
<dbReference type="HOGENOM" id="CLU_063732_0_0_1"/>
<reference evidence="5" key="2">
    <citation type="submission" date="2013-01" db="EMBL/GenBank/DDBJ databases">
        <title>The wheat powdery mildew genome reveals unique evolution of an obligate biotroph.</title>
        <authorList>
            <person name="Oberhaensli S."/>
            <person name="Wicker T."/>
            <person name="Keller B."/>
        </authorList>
    </citation>
    <scope>NUCLEOTIDE SEQUENCE</scope>
    <source>
        <strain evidence="5">96224</strain>
    </source>
</reference>
<dbReference type="InterPro" id="IPR018466">
    <property type="entry name" value="Kre9/Knh1-like_N"/>
</dbReference>
<gene>
    <name evidence="5" type="ORF">BGT96224_ASP20702</name>
    <name evidence="6" type="ORF">BGT96224V2_LOCUS1246</name>
</gene>
<keyword evidence="1 2" id="KW-0732">Signal</keyword>
<protein>
    <submittedName>
        <fullName evidence="6">BgtASP-20702</fullName>
    </submittedName>
</protein>
<dbReference type="PANTHER" id="PTHR28154:SF1">
    <property type="entry name" value="CELL WALL SYNTHESIS PROTEIN KNH1-RELATED"/>
    <property type="match status" value="1"/>
</dbReference>
<dbReference type="Proteomes" id="UP000053110">
    <property type="component" value="Unassembled WGS sequence"/>
</dbReference>